<evidence type="ECO:0000259" key="2">
    <source>
        <dbReference type="Pfam" id="PF02114"/>
    </source>
</evidence>
<sequence>MLINFEFPIYSVYKNELKQSPSRVIMSILEHYEKRVLDKALKTDDNVELKRSEDHIDSDASLDEILEELEDNDDEFLQGYREQRLQQIATEMRQVKSNVENEHYGQLRTVDDEREIMKLTSNSDQVVIHFGLENFKKCGVMDSKLSQLAPKHLLTRFLRVSVDKCPFLVTKLQIKVLPFVVAYKKGVERTRIVGFSRLGNQPDDFDVSVLEKVLFEAGVLANKARTGGQRSAWQAARSVSAGDSDSDLDV</sequence>
<dbReference type="EMBL" id="LT598481">
    <property type="protein sequence ID" value="SCU89504.1"/>
    <property type="molecule type" value="Genomic_DNA"/>
</dbReference>
<evidence type="ECO:0000313" key="4">
    <source>
        <dbReference type="Proteomes" id="UP000191144"/>
    </source>
</evidence>
<dbReference type="AlphaFoldDB" id="A0A1G4JH56"/>
<dbReference type="CDD" id="cd02989">
    <property type="entry name" value="Phd_like_TxnDC9"/>
    <property type="match status" value="1"/>
</dbReference>
<dbReference type="OrthoDB" id="10257948at2759"/>
<proteinExistence type="inferred from homology"/>
<protein>
    <submittedName>
        <fullName evidence="3">LAME_0E03928g1_1</fullName>
    </submittedName>
</protein>
<gene>
    <name evidence="3" type="ORF">LAME_0E03928G</name>
</gene>
<comment type="similarity">
    <text evidence="1">Belongs to the phosducin family.</text>
</comment>
<evidence type="ECO:0000256" key="1">
    <source>
        <dbReference type="ARBA" id="ARBA00009686"/>
    </source>
</evidence>
<organism evidence="3 4">
    <name type="scientific">Lachancea meyersii CBS 8951</name>
    <dbReference type="NCBI Taxonomy" id="1266667"/>
    <lineage>
        <taxon>Eukaryota</taxon>
        <taxon>Fungi</taxon>
        <taxon>Dikarya</taxon>
        <taxon>Ascomycota</taxon>
        <taxon>Saccharomycotina</taxon>
        <taxon>Saccharomycetes</taxon>
        <taxon>Saccharomycetales</taxon>
        <taxon>Saccharomycetaceae</taxon>
        <taxon>Lachancea</taxon>
    </lineage>
</organism>
<dbReference type="Pfam" id="PF02114">
    <property type="entry name" value="Phosducin"/>
    <property type="match status" value="1"/>
</dbReference>
<evidence type="ECO:0000313" key="3">
    <source>
        <dbReference type="EMBL" id="SCU89504.1"/>
    </source>
</evidence>
<dbReference type="Gene3D" id="3.40.30.10">
    <property type="entry name" value="Glutaredoxin"/>
    <property type="match status" value="1"/>
</dbReference>
<dbReference type="Proteomes" id="UP000191144">
    <property type="component" value="Chromosome E"/>
</dbReference>
<dbReference type="InterPro" id="IPR036249">
    <property type="entry name" value="Thioredoxin-like_sf"/>
</dbReference>
<reference evidence="4" key="1">
    <citation type="submission" date="2016-03" db="EMBL/GenBank/DDBJ databases">
        <authorList>
            <person name="Devillers Hugo."/>
        </authorList>
    </citation>
    <scope>NUCLEOTIDE SEQUENCE [LARGE SCALE GENOMIC DNA]</scope>
</reference>
<dbReference type="InterPro" id="IPR024253">
    <property type="entry name" value="Phosducin_thioredoxin-like_dom"/>
</dbReference>
<feature type="domain" description="Phosducin" evidence="2">
    <location>
        <begin position="42"/>
        <end position="224"/>
    </location>
</feature>
<accession>A0A1G4JH56</accession>
<name>A0A1G4JH56_9SACH</name>
<dbReference type="PANTHER" id="PTHR21148">
    <property type="entry name" value="THIOREDOXIN DOMAIN-CONTAINING PROTEIN 9"/>
    <property type="match status" value="1"/>
</dbReference>
<dbReference type="SUPFAM" id="SSF52833">
    <property type="entry name" value="Thioredoxin-like"/>
    <property type="match status" value="1"/>
</dbReference>
<keyword evidence="4" id="KW-1185">Reference proteome</keyword>